<dbReference type="SMART" id="SM00342">
    <property type="entry name" value="HTH_ARAC"/>
    <property type="match status" value="1"/>
</dbReference>
<dbReference type="Pfam" id="PF12833">
    <property type="entry name" value="HTH_18"/>
    <property type="match status" value="1"/>
</dbReference>
<evidence type="ECO:0000259" key="4">
    <source>
        <dbReference type="PROSITE" id="PS01124"/>
    </source>
</evidence>
<accession>A0ABV5Z6A0</accession>
<keyword evidence="1" id="KW-0805">Transcription regulation</keyword>
<dbReference type="RefSeq" id="WP_027313542.1">
    <property type="nucleotide sequence ID" value="NZ_JBHLZN010000001.1"/>
</dbReference>
<name>A0ABV5Z6A0_9GAMM</name>
<gene>
    <name evidence="5" type="ORF">ACFFLH_00070</name>
</gene>
<dbReference type="InterPro" id="IPR050204">
    <property type="entry name" value="AraC_XylS_family_regulators"/>
</dbReference>
<evidence type="ECO:0000256" key="3">
    <source>
        <dbReference type="ARBA" id="ARBA00023163"/>
    </source>
</evidence>
<reference evidence="5 6" key="1">
    <citation type="submission" date="2024-09" db="EMBL/GenBank/DDBJ databases">
        <authorList>
            <person name="Sun Q."/>
            <person name="Mori K."/>
        </authorList>
    </citation>
    <scope>NUCLEOTIDE SEQUENCE [LARGE SCALE GENOMIC DNA]</scope>
    <source>
        <strain evidence="5 6">ATCC 51285</strain>
    </source>
</reference>
<evidence type="ECO:0000256" key="2">
    <source>
        <dbReference type="ARBA" id="ARBA00023125"/>
    </source>
</evidence>
<sequence>MDRLTDLLRLFQPHVVTATLLDKDGLNQTIEGQSYLYWLYQGQAQLVHQSHQYDIEAPVLLWLPEQGQHRWHSIDPNIRCIACKLDFGRAQLNPLLDALPPMLSLPPAEQVEIQALQQLIESELTQPRCGHQQVIHRLCEVLFIHILRYLLANQVIETGILAALADSKLAKALIAIHQQPGHPWHLLELSKLAGMSRSAFVQQFKAKVGMPPGDYLIRWRMRLAQLRLQSEAPAIAILAEELGYQSEAAFRRAFKRVLGVPPGQLSAP</sequence>
<evidence type="ECO:0000313" key="5">
    <source>
        <dbReference type="EMBL" id="MFB9884811.1"/>
    </source>
</evidence>
<protein>
    <submittedName>
        <fullName evidence="5">AraC family transcriptional regulator</fullName>
    </submittedName>
</protein>
<keyword evidence="6" id="KW-1185">Reference proteome</keyword>
<dbReference type="Proteomes" id="UP001589628">
    <property type="component" value="Unassembled WGS sequence"/>
</dbReference>
<dbReference type="Pfam" id="PF12852">
    <property type="entry name" value="Cupin_6"/>
    <property type="match status" value="1"/>
</dbReference>
<keyword evidence="2" id="KW-0238">DNA-binding</keyword>
<dbReference type="PROSITE" id="PS01124">
    <property type="entry name" value="HTH_ARAC_FAMILY_2"/>
    <property type="match status" value="1"/>
</dbReference>
<dbReference type="PANTHER" id="PTHR46796">
    <property type="entry name" value="HTH-TYPE TRANSCRIPTIONAL ACTIVATOR RHAS-RELATED"/>
    <property type="match status" value="1"/>
</dbReference>
<dbReference type="PROSITE" id="PS00041">
    <property type="entry name" value="HTH_ARAC_FAMILY_1"/>
    <property type="match status" value="1"/>
</dbReference>
<dbReference type="PANTHER" id="PTHR46796:SF7">
    <property type="entry name" value="ARAC FAMILY TRANSCRIPTIONAL REGULATOR"/>
    <property type="match status" value="1"/>
</dbReference>
<comment type="caution">
    <text evidence="5">The sequence shown here is derived from an EMBL/GenBank/DDBJ whole genome shotgun (WGS) entry which is preliminary data.</text>
</comment>
<keyword evidence="3" id="KW-0804">Transcription</keyword>
<proteinExistence type="predicted"/>
<dbReference type="SUPFAM" id="SSF46689">
    <property type="entry name" value="Homeodomain-like"/>
    <property type="match status" value="2"/>
</dbReference>
<evidence type="ECO:0000313" key="6">
    <source>
        <dbReference type="Proteomes" id="UP001589628"/>
    </source>
</evidence>
<dbReference type="InterPro" id="IPR009057">
    <property type="entry name" value="Homeodomain-like_sf"/>
</dbReference>
<dbReference type="InterPro" id="IPR018060">
    <property type="entry name" value="HTH_AraC"/>
</dbReference>
<evidence type="ECO:0000256" key="1">
    <source>
        <dbReference type="ARBA" id="ARBA00023015"/>
    </source>
</evidence>
<dbReference type="EMBL" id="JBHLZN010000001">
    <property type="protein sequence ID" value="MFB9884811.1"/>
    <property type="molecule type" value="Genomic_DNA"/>
</dbReference>
<feature type="domain" description="HTH araC/xylS-type" evidence="4">
    <location>
        <begin position="170"/>
        <end position="268"/>
    </location>
</feature>
<dbReference type="InterPro" id="IPR032783">
    <property type="entry name" value="AraC_lig"/>
</dbReference>
<dbReference type="InterPro" id="IPR018062">
    <property type="entry name" value="HTH_AraC-typ_CS"/>
</dbReference>
<organism evidence="5 6">
    <name type="scientific">Balneatrix alpica</name>
    <dbReference type="NCBI Taxonomy" id="75684"/>
    <lineage>
        <taxon>Bacteria</taxon>
        <taxon>Pseudomonadati</taxon>
        <taxon>Pseudomonadota</taxon>
        <taxon>Gammaproteobacteria</taxon>
        <taxon>Oceanospirillales</taxon>
        <taxon>Balneatrichaceae</taxon>
        <taxon>Balneatrix</taxon>
    </lineage>
</organism>
<dbReference type="Gene3D" id="1.10.10.60">
    <property type="entry name" value="Homeodomain-like"/>
    <property type="match status" value="2"/>
</dbReference>